<evidence type="ECO:0000256" key="1">
    <source>
        <dbReference type="ARBA" id="ARBA00022490"/>
    </source>
</evidence>
<name>A0A9P0B5K4_BRAAE</name>
<evidence type="ECO:0000313" key="4">
    <source>
        <dbReference type="EMBL" id="CAH0555903.1"/>
    </source>
</evidence>
<dbReference type="InterPro" id="IPR050687">
    <property type="entry name" value="Dynein_IC"/>
</dbReference>
<proteinExistence type="predicted"/>
<dbReference type="AlphaFoldDB" id="A0A9P0B5K4"/>
<dbReference type="PANTHER" id="PTHR12442:SF5">
    <property type="entry name" value="DYNEIN AXONEMAL INTERMEDIATE CHAIN 3"/>
    <property type="match status" value="1"/>
</dbReference>
<dbReference type="OrthoDB" id="6619788at2759"/>
<keyword evidence="3" id="KW-0677">Repeat</keyword>
<evidence type="ECO:0000313" key="5">
    <source>
        <dbReference type="Proteomes" id="UP001154078"/>
    </source>
</evidence>
<accession>A0A9P0B5K4</accession>
<evidence type="ECO:0000256" key="2">
    <source>
        <dbReference type="ARBA" id="ARBA00022574"/>
    </source>
</evidence>
<dbReference type="GO" id="GO:0036156">
    <property type="term" value="C:inner dynein arm"/>
    <property type="evidence" value="ECO:0007669"/>
    <property type="project" value="TreeGrafter"/>
</dbReference>
<dbReference type="GO" id="GO:0045504">
    <property type="term" value="F:dynein heavy chain binding"/>
    <property type="evidence" value="ECO:0007669"/>
    <property type="project" value="TreeGrafter"/>
</dbReference>
<sequence>MNLTMINSENMKKTKRKKSKTKINNYAGIEGVEKIVLPDDVQKLLMCEVGEQVSVQEPWAYVQKQTVMDNLLTTENSVFLPYKVELENYETDKILLGYIPDETDDIDEFYMCLTAESVIKTAAIAKKHRDEQRQKLQDIVCKTPGEWTSLGSDINTNKNNRALLEVLIETQYPIPKDKTKFRVHWAKAGDTSYTELLSTDNGDSILKKRIDNSVQVAPSHAHNEAQTVCTFPKNATANYQYNYDEIDPVLFQSKLDSYYVKHSLSFNNWLVINGLFNLYTLDYHVLAAKSILPPSRKKFHINEYMTYSDIQRCKGRMVEAVTWHPTMSWLFVVSYSTFSSYYYIRNEADDDEVFRAVHTLNPVLVWSVNDYLMPKLVLHSPREVMHLSFCPYDGNILIGEYKLF</sequence>
<dbReference type="PANTHER" id="PTHR12442">
    <property type="entry name" value="DYNEIN INTERMEDIATE CHAIN"/>
    <property type="match status" value="1"/>
</dbReference>
<reference evidence="4" key="1">
    <citation type="submission" date="2021-12" db="EMBL/GenBank/DDBJ databases">
        <authorList>
            <person name="King R."/>
        </authorList>
    </citation>
    <scope>NUCLEOTIDE SEQUENCE</scope>
</reference>
<organism evidence="4 5">
    <name type="scientific">Brassicogethes aeneus</name>
    <name type="common">Rape pollen beetle</name>
    <name type="synonym">Meligethes aeneus</name>
    <dbReference type="NCBI Taxonomy" id="1431903"/>
    <lineage>
        <taxon>Eukaryota</taxon>
        <taxon>Metazoa</taxon>
        <taxon>Ecdysozoa</taxon>
        <taxon>Arthropoda</taxon>
        <taxon>Hexapoda</taxon>
        <taxon>Insecta</taxon>
        <taxon>Pterygota</taxon>
        <taxon>Neoptera</taxon>
        <taxon>Endopterygota</taxon>
        <taxon>Coleoptera</taxon>
        <taxon>Polyphaga</taxon>
        <taxon>Cucujiformia</taxon>
        <taxon>Nitidulidae</taxon>
        <taxon>Meligethinae</taxon>
        <taxon>Brassicogethes</taxon>
    </lineage>
</organism>
<dbReference type="Proteomes" id="UP001154078">
    <property type="component" value="Chromosome 4"/>
</dbReference>
<protein>
    <submittedName>
        <fullName evidence="4">Uncharacterized protein</fullName>
    </submittedName>
</protein>
<dbReference type="GO" id="GO:0045503">
    <property type="term" value="F:dynein light chain binding"/>
    <property type="evidence" value="ECO:0007669"/>
    <property type="project" value="TreeGrafter"/>
</dbReference>
<keyword evidence="1" id="KW-0963">Cytoplasm</keyword>
<evidence type="ECO:0000256" key="3">
    <source>
        <dbReference type="ARBA" id="ARBA00022737"/>
    </source>
</evidence>
<gene>
    <name evidence="4" type="ORF">MELIAE_LOCUS7154</name>
</gene>
<dbReference type="GO" id="GO:0060294">
    <property type="term" value="P:cilium movement involved in cell motility"/>
    <property type="evidence" value="ECO:0007669"/>
    <property type="project" value="TreeGrafter"/>
</dbReference>
<keyword evidence="2" id="KW-0853">WD repeat</keyword>
<dbReference type="EMBL" id="OV121135">
    <property type="protein sequence ID" value="CAH0555903.1"/>
    <property type="molecule type" value="Genomic_DNA"/>
</dbReference>
<dbReference type="GO" id="GO:0036159">
    <property type="term" value="P:inner dynein arm assembly"/>
    <property type="evidence" value="ECO:0007669"/>
    <property type="project" value="TreeGrafter"/>
</dbReference>
<keyword evidence="5" id="KW-1185">Reference proteome</keyword>